<feature type="binding site" description="covalent" evidence="18">
    <location>
        <position position="59"/>
    </location>
    <ligand>
        <name>heme</name>
        <dbReference type="ChEBI" id="CHEBI:30413"/>
    </ligand>
</feature>
<dbReference type="HAMAP" id="MF_00610">
    <property type="entry name" value="Cytb6_f_cytF"/>
    <property type="match status" value="1"/>
</dbReference>
<evidence type="ECO:0000256" key="7">
    <source>
        <dbReference type="ARBA" id="ARBA00022640"/>
    </source>
</evidence>
<feature type="binding site" description="covalent" evidence="18">
    <location>
        <position position="56"/>
    </location>
    <ligand>
        <name>heme</name>
        <dbReference type="ChEBI" id="CHEBI:30413"/>
    </ligand>
</feature>
<evidence type="ECO:0000256" key="13">
    <source>
        <dbReference type="ARBA" id="ARBA00023004"/>
    </source>
</evidence>
<evidence type="ECO:0000256" key="11">
    <source>
        <dbReference type="ARBA" id="ARBA00022982"/>
    </source>
</evidence>
<dbReference type="SUPFAM" id="SSF49441">
    <property type="entry name" value="Cytochrome f, large domain"/>
    <property type="match status" value="1"/>
</dbReference>
<evidence type="ECO:0000256" key="3">
    <source>
        <dbReference type="ARBA" id="ARBA00013528"/>
    </source>
</evidence>
<dbReference type="FunFam" id="2.60.40.830:FF:000001">
    <property type="entry name" value="Cytochrome f"/>
    <property type="match status" value="1"/>
</dbReference>
<keyword evidence="9 18" id="KW-0479">Metal-binding</keyword>
<dbReference type="InterPro" id="IPR011054">
    <property type="entry name" value="Rudment_hybrid_motif"/>
</dbReference>
<comment type="subunit">
    <text evidence="16">The 4 large subunits of the cytochrome b6-f complex are cytochrome b6, subunit IV (17 kDa polypeptide, PetD), cytochrome f and the Rieske protein, while the 4 small subunits are PetG, PetL, PetM and PetN. The complex functions as a dimer.</text>
</comment>
<dbReference type="PROSITE" id="PS51010">
    <property type="entry name" value="CYTF"/>
    <property type="match status" value="1"/>
</dbReference>
<evidence type="ECO:0000256" key="8">
    <source>
        <dbReference type="ARBA" id="ARBA00022692"/>
    </source>
</evidence>
<dbReference type="GO" id="GO:0005506">
    <property type="term" value="F:iron ion binding"/>
    <property type="evidence" value="ECO:0007669"/>
    <property type="project" value="InterPro"/>
</dbReference>
<reference evidence="21 22" key="1">
    <citation type="submission" date="2019-06" db="EMBL/GenBank/DDBJ databases">
        <title>WGS assembly of Gossypium darwinii.</title>
        <authorList>
            <person name="Chen Z.J."/>
            <person name="Sreedasyam A."/>
            <person name="Ando A."/>
            <person name="Song Q."/>
            <person name="De L."/>
            <person name="Hulse-Kemp A."/>
            <person name="Ding M."/>
            <person name="Ye W."/>
            <person name="Kirkbride R."/>
            <person name="Jenkins J."/>
            <person name="Plott C."/>
            <person name="Lovell J."/>
            <person name="Lin Y.-M."/>
            <person name="Vaughn R."/>
            <person name="Liu B."/>
            <person name="Li W."/>
            <person name="Simpson S."/>
            <person name="Scheffler B."/>
            <person name="Saski C."/>
            <person name="Grover C."/>
            <person name="Hu G."/>
            <person name="Conover J."/>
            <person name="Carlson J."/>
            <person name="Shu S."/>
            <person name="Boston L."/>
            <person name="Williams M."/>
            <person name="Peterson D."/>
            <person name="Mcgee K."/>
            <person name="Jones D."/>
            <person name="Wendel J."/>
            <person name="Stelly D."/>
            <person name="Grimwood J."/>
            <person name="Schmutz J."/>
        </authorList>
    </citation>
    <scope>NUCLEOTIDE SEQUENCE [LARGE SCALE GENOMIC DNA]</scope>
    <source>
        <strain evidence="21">1808015.09</strain>
    </source>
</reference>
<comment type="similarity">
    <text evidence="2">Belongs to the cytochrome f family.</text>
</comment>
<keyword evidence="11" id="KW-0249">Electron transport</keyword>
<evidence type="ECO:0000256" key="16">
    <source>
        <dbReference type="ARBA" id="ARBA00025834"/>
    </source>
</evidence>
<feature type="domain" description="Cytochrome f large" evidence="20">
    <location>
        <begin position="36"/>
        <end position="190"/>
    </location>
</feature>
<feature type="binding site" description="axial binding residue" evidence="18">
    <location>
        <position position="60"/>
    </location>
    <ligand>
        <name>heme</name>
        <dbReference type="ChEBI" id="CHEBI:30413"/>
    </ligand>
    <ligandPart>
        <name>Fe</name>
        <dbReference type="ChEBI" id="CHEBI:18248"/>
    </ligandPart>
</feature>
<evidence type="ECO:0000256" key="9">
    <source>
        <dbReference type="ARBA" id="ARBA00022723"/>
    </source>
</evidence>
<evidence type="ECO:0000256" key="4">
    <source>
        <dbReference type="ARBA" id="ARBA00022448"/>
    </source>
</evidence>
<evidence type="ECO:0000313" key="22">
    <source>
        <dbReference type="Proteomes" id="UP000323506"/>
    </source>
</evidence>
<comment type="subcellular location">
    <subcellularLocation>
        <location evidence="17">Plastid thylakoid membrane</location>
        <topology evidence="17">Single-pass membrane protein</topology>
    </subcellularLocation>
</comment>
<evidence type="ECO:0000256" key="1">
    <source>
        <dbReference type="ARBA" id="ARBA00003068"/>
    </source>
</evidence>
<dbReference type="EMBL" id="CM017708">
    <property type="protein sequence ID" value="TYG57483.1"/>
    <property type="molecule type" value="Genomic_DNA"/>
</dbReference>
<dbReference type="Gene3D" id="1.20.5.700">
    <property type="entry name" value="Single helix bin"/>
    <property type="match status" value="1"/>
</dbReference>
<keyword evidence="15 19" id="KW-0472">Membrane</keyword>
<dbReference type="GO" id="GO:0009535">
    <property type="term" value="C:chloroplast thylakoid membrane"/>
    <property type="evidence" value="ECO:0007669"/>
    <property type="project" value="TreeGrafter"/>
</dbReference>
<evidence type="ECO:0000256" key="6">
    <source>
        <dbReference type="ARBA" id="ARBA00022617"/>
    </source>
</evidence>
<keyword evidence="6 18" id="KW-0349">Heme</keyword>
<evidence type="ECO:0000256" key="19">
    <source>
        <dbReference type="SAM" id="Phobius"/>
    </source>
</evidence>
<dbReference type="InterPro" id="IPR024058">
    <property type="entry name" value="Cyt-f_TM"/>
</dbReference>
<dbReference type="Gene3D" id="2.60.40.830">
    <property type="entry name" value="Cytochrome f large domain"/>
    <property type="match status" value="1"/>
</dbReference>
<evidence type="ECO:0000256" key="17">
    <source>
        <dbReference type="ARBA" id="ARBA00046266"/>
    </source>
</evidence>
<keyword evidence="8 19" id="KW-0812">Transmembrane</keyword>
<sequence>MQTRNTFSWIKEEITRSISVSLMIYIITGASISNAYPIFAQQWYENPREATGRIVCANCHLANKPVDIEVPQAVLPDTVFEAVVRIPYDMQLKQVLANGKKGALNVGAVLILLEGFELAPPDRISPEMKEKIGNLSFQNYRPTKKNILVIGPVPGKKYSEITFPILSPDPASNKDVHFLKYPIYVGSNKGRGQIYPDGNKSNNTVYNATAAGIVSKIIRKEKGVVDIIPPGLELLVSEGESIKLDQPLTINPNVGGFGQGDAEIVLQDPQRVQGLLFFLASIVFAQIFLVLKKKQFGKVQVSEMNF</sequence>
<name>A0A5D2BMZ8_GOSDA</name>
<evidence type="ECO:0000259" key="20">
    <source>
        <dbReference type="Pfam" id="PF16639"/>
    </source>
</evidence>
<keyword evidence="14" id="KW-0793">Thylakoid</keyword>
<keyword evidence="13 18" id="KW-0408">Iron</keyword>
<dbReference type="InterPro" id="IPR024094">
    <property type="entry name" value="Cyt_f_lg_dom"/>
</dbReference>
<feature type="transmembrane region" description="Helical" evidence="19">
    <location>
        <begin position="272"/>
        <end position="291"/>
    </location>
</feature>
<keyword evidence="5" id="KW-0602">Photosynthesis</keyword>
<keyword evidence="4" id="KW-0813">Transport</keyword>
<protein>
    <recommendedName>
        <fullName evidence="3">Cytochrome f</fullName>
    </recommendedName>
</protein>
<comment type="function">
    <text evidence="1">Component of the cytochrome b6-f complex, which mediates electron transfer between photosystem II (PSII) and photosystem I (PSI), cyclic electron flow around PSI, and state transitions.</text>
</comment>
<evidence type="ECO:0000256" key="14">
    <source>
        <dbReference type="ARBA" id="ARBA00023078"/>
    </source>
</evidence>
<dbReference type="FunFam" id="1.20.5.700:FF:000001">
    <property type="entry name" value="Cytochrome f"/>
    <property type="match status" value="1"/>
</dbReference>
<gene>
    <name evidence="21" type="ORF">ES288_D08G145300v1</name>
</gene>
<dbReference type="AlphaFoldDB" id="A0A5D2BMZ8"/>
<dbReference type="SUPFAM" id="SSF51246">
    <property type="entry name" value="Rudiment single hybrid motif"/>
    <property type="match status" value="1"/>
</dbReference>
<dbReference type="SUPFAM" id="SSF103431">
    <property type="entry name" value="Cytochrome f subunit of the cytochrome b6f complex, transmembrane anchor"/>
    <property type="match status" value="1"/>
</dbReference>
<keyword evidence="12 19" id="KW-1133">Transmembrane helix</keyword>
<dbReference type="InterPro" id="IPR002325">
    <property type="entry name" value="Cyt_f"/>
</dbReference>
<evidence type="ECO:0000256" key="10">
    <source>
        <dbReference type="ARBA" id="ARBA00022729"/>
    </source>
</evidence>
<evidence type="ECO:0000256" key="2">
    <source>
        <dbReference type="ARBA" id="ARBA00008923"/>
    </source>
</evidence>
<dbReference type="PRINTS" id="PR00610">
    <property type="entry name" value="CYTOCHROMEF"/>
</dbReference>
<keyword evidence="7" id="KW-0934">Plastid</keyword>
<dbReference type="GO" id="GO:0009055">
    <property type="term" value="F:electron transfer activity"/>
    <property type="evidence" value="ECO:0007669"/>
    <property type="project" value="InterPro"/>
</dbReference>
<feature type="binding site" description="axial binding residue" evidence="18">
    <location>
        <position position="36"/>
    </location>
    <ligand>
        <name>heme</name>
        <dbReference type="ChEBI" id="CHEBI:30413"/>
    </ligand>
    <ligandPart>
        <name>Fe</name>
        <dbReference type="ChEBI" id="CHEBI:18248"/>
    </ligandPart>
</feature>
<evidence type="ECO:0000256" key="5">
    <source>
        <dbReference type="ARBA" id="ARBA00022531"/>
    </source>
</evidence>
<dbReference type="PANTHER" id="PTHR33288:SF10">
    <property type="entry name" value="CYTOCHROME F"/>
    <property type="match status" value="1"/>
</dbReference>
<feature type="transmembrane region" description="Helical" evidence="19">
    <location>
        <begin position="20"/>
        <end position="39"/>
    </location>
</feature>
<dbReference type="InterPro" id="IPR036826">
    <property type="entry name" value="Cyt_f_lg_dom_sf"/>
</dbReference>
<dbReference type="Pfam" id="PF01333">
    <property type="entry name" value="Apocytochr_F_C"/>
    <property type="match status" value="1"/>
</dbReference>
<keyword evidence="22" id="KW-1185">Reference proteome</keyword>
<dbReference type="GO" id="GO:0015979">
    <property type="term" value="P:photosynthesis"/>
    <property type="evidence" value="ECO:0007669"/>
    <property type="project" value="UniProtKB-KW"/>
</dbReference>
<proteinExistence type="inferred from homology"/>
<evidence type="ECO:0000313" key="21">
    <source>
        <dbReference type="EMBL" id="TYG57483.1"/>
    </source>
</evidence>
<evidence type="ECO:0000256" key="15">
    <source>
        <dbReference type="ARBA" id="ARBA00023136"/>
    </source>
</evidence>
<dbReference type="Proteomes" id="UP000323506">
    <property type="component" value="Chromosome D08"/>
</dbReference>
<accession>A0A5D2BMZ8</accession>
<comment type="cofactor">
    <cofactor evidence="18">
        <name>heme</name>
        <dbReference type="ChEBI" id="CHEBI:30413"/>
    </cofactor>
    <text evidence="18">Binds 1 heme group covalently.</text>
</comment>
<dbReference type="GO" id="GO:0020037">
    <property type="term" value="F:heme binding"/>
    <property type="evidence" value="ECO:0007669"/>
    <property type="project" value="InterPro"/>
</dbReference>
<dbReference type="PANTHER" id="PTHR33288">
    <property type="match status" value="1"/>
</dbReference>
<evidence type="ECO:0000256" key="12">
    <source>
        <dbReference type="ARBA" id="ARBA00022989"/>
    </source>
</evidence>
<keyword evidence="10" id="KW-0732">Signal</keyword>
<dbReference type="Gene3D" id="2.40.50.100">
    <property type="match status" value="1"/>
</dbReference>
<dbReference type="Pfam" id="PF16639">
    <property type="entry name" value="Apocytochr_F_N"/>
    <property type="match status" value="1"/>
</dbReference>
<evidence type="ECO:0000256" key="18">
    <source>
        <dbReference type="PIRSR" id="PIRSR602325-50"/>
    </source>
</evidence>
<organism evidence="21 22">
    <name type="scientific">Gossypium darwinii</name>
    <name type="common">Darwin's cotton</name>
    <name type="synonym">Gossypium barbadense var. darwinii</name>
    <dbReference type="NCBI Taxonomy" id="34276"/>
    <lineage>
        <taxon>Eukaryota</taxon>
        <taxon>Viridiplantae</taxon>
        <taxon>Streptophyta</taxon>
        <taxon>Embryophyta</taxon>
        <taxon>Tracheophyta</taxon>
        <taxon>Spermatophyta</taxon>
        <taxon>Magnoliopsida</taxon>
        <taxon>eudicotyledons</taxon>
        <taxon>Gunneridae</taxon>
        <taxon>Pentapetalae</taxon>
        <taxon>rosids</taxon>
        <taxon>malvids</taxon>
        <taxon>Malvales</taxon>
        <taxon>Malvaceae</taxon>
        <taxon>Malvoideae</taxon>
        <taxon>Gossypium</taxon>
    </lineage>
</organism>